<reference evidence="6 7" key="1">
    <citation type="submission" date="2020-02" db="EMBL/GenBank/DDBJ databases">
        <title>Ideonella bacterium strain TBM-1.</title>
        <authorList>
            <person name="Chen W.-M."/>
        </authorList>
    </citation>
    <scope>NUCLEOTIDE SEQUENCE [LARGE SCALE GENOMIC DNA]</scope>
    <source>
        <strain evidence="6 7">TBM-1</strain>
    </source>
</reference>
<dbReference type="GO" id="GO:0043565">
    <property type="term" value="F:sequence-specific DNA binding"/>
    <property type="evidence" value="ECO:0007669"/>
    <property type="project" value="TreeGrafter"/>
</dbReference>
<comment type="caution">
    <text evidence="6">The sequence shown here is derived from an EMBL/GenBank/DDBJ whole genome shotgun (WGS) entry which is preliminary data.</text>
</comment>
<dbReference type="AlphaFoldDB" id="A0A7C9TMD9"/>
<sequence>MARLPPLPTLQAFEAVARRRSFALAATELALTASAVSHQIAKLEDFLGVKLFDRSAQGVRLSAAGEGYLRRVAGALGAIGAATDDVRQGVRNSLYVHASPSFASLWLMPRLASFAQECPGISLFLSASPTHSDFALGQADLDIRYGRPQWPDLVVEPLFEERILPVASPAFIARHGLREPADLLHTPLIQSTVSIVQWTDWLAARGVTQAPERFALRFDRAQLALDAAVQGLGVALESATIAGTHLAEGRLAPLFDPGWAVPLQAHFLVYPARHAKRPEVEAFNRWLQAQAGLAASAG</sequence>
<evidence type="ECO:0000313" key="7">
    <source>
        <dbReference type="Proteomes" id="UP000484255"/>
    </source>
</evidence>
<dbReference type="Pfam" id="PF03466">
    <property type="entry name" value="LysR_substrate"/>
    <property type="match status" value="1"/>
</dbReference>
<dbReference type="EMBL" id="JAAGOH010000024">
    <property type="protein sequence ID" value="NDY92903.1"/>
    <property type="molecule type" value="Genomic_DNA"/>
</dbReference>
<dbReference type="InterPro" id="IPR058163">
    <property type="entry name" value="LysR-type_TF_proteobact-type"/>
</dbReference>
<dbReference type="Pfam" id="PF00126">
    <property type="entry name" value="HTH_1"/>
    <property type="match status" value="1"/>
</dbReference>
<dbReference type="RefSeq" id="WP_163458956.1">
    <property type="nucleotide sequence ID" value="NZ_JAAGOH010000024.1"/>
</dbReference>
<gene>
    <name evidence="6" type="ORF">G3A44_17050</name>
</gene>
<evidence type="ECO:0000259" key="5">
    <source>
        <dbReference type="PROSITE" id="PS50931"/>
    </source>
</evidence>
<dbReference type="InterPro" id="IPR036388">
    <property type="entry name" value="WH-like_DNA-bd_sf"/>
</dbReference>
<comment type="similarity">
    <text evidence="1">Belongs to the LysR transcriptional regulatory family.</text>
</comment>
<dbReference type="SUPFAM" id="SSF53850">
    <property type="entry name" value="Periplasmic binding protein-like II"/>
    <property type="match status" value="1"/>
</dbReference>
<keyword evidence="4" id="KW-0804">Transcription</keyword>
<keyword evidence="3" id="KW-0238">DNA-binding</keyword>
<dbReference type="Gene3D" id="1.10.10.10">
    <property type="entry name" value="Winged helix-like DNA-binding domain superfamily/Winged helix DNA-binding domain"/>
    <property type="match status" value="1"/>
</dbReference>
<name>A0A7C9TMD9_9BURK</name>
<proteinExistence type="inferred from homology"/>
<dbReference type="FunFam" id="1.10.10.10:FF:000001">
    <property type="entry name" value="LysR family transcriptional regulator"/>
    <property type="match status" value="1"/>
</dbReference>
<dbReference type="GO" id="GO:0006351">
    <property type="term" value="P:DNA-templated transcription"/>
    <property type="evidence" value="ECO:0007669"/>
    <property type="project" value="TreeGrafter"/>
</dbReference>
<dbReference type="PANTHER" id="PTHR30537">
    <property type="entry name" value="HTH-TYPE TRANSCRIPTIONAL REGULATOR"/>
    <property type="match status" value="1"/>
</dbReference>
<dbReference type="SUPFAM" id="SSF46785">
    <property type="entry name" value="Winged helix' DNA-binding domain"/>
    <property type="match status" value="1"/>
</dbReference>
<accession>A0A7C9TMD9</accession>
<feature type="domain" description="HTH lysR-type" evidence="5">
    <location>
        <begin position="5"/>
        <end position="62"/>
    </location>
</feature>
<dbReference type="InterPro" id="IPR005119">
    <property type="entry name" value="LysR_subst-bd"/>
</dbReference>
<dbReference type="Proteomes" id="UP000484255">
    <property type="component" value="Unassembled WGS sequence"/>
</dbReference>
<protein>
    <submittedName>
        <fullName evidence="6">LysR family transcriptional regulator</fullName>
    </submittedName>
</protein>
<dbReference type="PANTHER" id="PTHR30537:SF79">
    <property type="entry name" value="TRANSCRIPTIONAL REGULATOR-RELATED"/>
    <property type="match status" value="1"/>
</dbReference>
<evidence type="ECO:0000256" key="4">
    <source>
        <dbReference type="ARBA" id="ARBA00023163"/>
    </source>
</evidence>
<keyword evidence="2" id="KW-0805">Transcription regulation</keyword>
<evidence type="ECO:0000256" key="2">
    <source>
        <dbReference type="ARBA" id="ARBA00023015"/>
    </source>
</evidence>
<dbReference type="InterPro" id="IPR000847">
    <property type="entry name" value="LysR_HTH_N"/>
</dbReference>
<dbReference type="CDD" id="cd08432">
    <property type="entry name" value="PBP2_GcdR_TrpI_HvrB_AmpR_like"/>
    <property type="match status" value="1"/>
</dbReference>
<evidence type="ECO:0000313" key="6">
    <source>
        <dbReference type="EMBL" id="NDY92903.1"/>
    </source>
</evidence>
<organism evidence="6 7">
    <name type="scientific">Ideonella livida</name>
    <dbReference type="NCBI Taxonomy" id="2707176"/>
    <lineage>
        <taxon>Bacteria</taxon>
        <taxon>Pseudomonadati</taxon>
        <taxon>Pseudomonadota</taxon>
        <taxon>Betaproteobacteria</taxon>
        <taxon>Burkholderiales</taxon>
        <taxon>Sphaerotilaceae</taxon>
        <taxon>Ideonella</taxon>
    </lineage>
</organism>
<dbReference type="Gene3D" id="3.40.190.10">
    <property type="entry name" value="Periplasmic binding protein-like II"/>
    <property type="match status" value="2"/>
</dbReference>
<evidence type="ECO:0000256" key="3">
    <source>
        <dbReference type="ARBA" id="ARBA00023125"/>
    </source>
</evidence>
<dbReference type="GO" id="GO:0003700">
    <property type="term" value="F:DNA-binding transcription factor activity"/>
    <property type="evidence" value="ECO:0007669"/>
    <property type="project" value="InterPro"/>
</dbReference>
<dbReference type="InterPro" id="IPR036390">
    <property type="entry name" value="WH_DNA-bd_sf"/>
</dbReference>
<dbReference type="PROSITE" id="PS50931">
    <property type="entry name" value="HTH_LYSR"/>
    <property type="match status" value="1"/>
</dbReference>
<dbReference type="PRINTS" id="PR00039">
    <property type="entry name" value="HTHLYSR"/>
</dbReference>
<evidence type="ECO:0000256" key="1">
    <source>
        <dbReference type="ARBA" id="ARBA00009437"/>
    </source>
</evidence>
<keyword evidence="7" id="KW-1185">Reference proteome</keyword>